<proteinExistence type="predicted"/>
<evidence type="ECO:0008006" key="3">
    <source>
        <dbReference type="Google" id="ProtNLM"/>
    </source>
</evidence>
<protein>
    <recommendedName>
        <fullName evidence="3">GDYXXLXY protein</fullName>
    </recommendedName>
</protein>
<dbReference type="RefSeq" id="WP_051749727.1">
    <property type="nucleotide sequence ID" value="NZ_JFHR01000023.1"/>
</dbReference>
<name>A0A081RDZ2_SPHCR</name>
<dbReference type="Pfam" id="PF14345">
    <property type="entry name" value="GDYXXLXY"/>
    <property type="match status" value="1"/>
</dbReference>
<dbReference type="AlphaFoldDB" id="A0A081RDZ2"/>
<dbReference type="EMBL" id="JFHR01000023">
    <property type="protein sequence ID" value="KEQ53415.1"/>
    <property type="molecule type" value="Genomic_DNA"/>
</dbReference>
<reference evidence="1 2" key="1">
    <citation type="submission" date="2014-02" db="EMBL/GenBank/DDBJ databases">
        <title>Whole genome sequence of Sphingobium chlorophenolicum NBRC 16172.</title>
        <authorList>
            <person name="Gan H.M."/>
            <person name="Gan H.Y."/>
            <person name="Chew T.H."/>
            <person name="Savka M.A."/>
        </authorList>
    </citation>
    <scope>NUCLEOTIDE SEQUENCE [LARGE SCALE GENOMIC DNA]</scope>
    <source>
        <strain evidence="1 2">NBRC 16172</strain>
    </source>
</reference>
<dbReference type="Proteomes" id="UP000028411">
    <property type="component" value="Unassembled WGS sequence"/>
</dbReference>
<comment type="caution">
    <text evidence="1">The sequence shown here is derived from an EMBL/GenBank/DDBJ whole genome shotgun (WGS) entry which is preliminary data.</text>
</comment>
<sequence>MRALSSLRLWLAGALLLPLVAFGFSWAATYRLAQQGQEWLVPIRGYDPRDLLRGHYVQYQYDWPVADASSEGQDSLSFASRLCIEGTAPDIVRVRELPAALGRDDPGQARGCAIVVRESLGTRREVRGLSSGILFASQERALALSRQLTDVRQQGFVRVRIRPDGVMRPVDIEFRPRGGGSPR</sequence>
<dbReference type="OrthoDB" id="4868247at2"/>
<dbReference type="InterPro" id="IPR025833">
    <property type="entry name" value="GDYXXLXY"/>
</dbReference>
<evidence type="ECO:0000313" key="1">
    <source>
        <dbReference type="EMBL" id="KEQ53415.1"/>
    </source>
</evidence>
<gene>
    <name evidence="1" type="ORF">BV95_02278</name>
</gene>
<accession>A0A081RDZ2</accession>
<dbReference type="eggNOG" id="ENOG5033J2S">
    <property type="taxonomic scope" value="Bacteria"/>
</dbReference>
<organism evidence="1 2">
    <name type="scientific">Sphingobium chlorophenolicum</name>
    <dbReference type="NCBI Taxonomy" id="46429"/>
    <lineage>
        <taxon>Bacteria</taxon>
        <taxon>Pseudomonadati</taxon>
        <taxon>Pseudomonadota</taxon>
        <taxon>Alphaproteobacteria</taxon>
        <taxon>Sphingomonadales</taxon>
        <taxon>Sphingomonadaceae</taxon>
        <taxon>Sphingobium</taxon>
    </lineage>
</organism>
<dbReference type="PATRIC" id="fig|46429.4.peg.2255"/>
<evidence type="ECO:0000313" key="2">
    <source>
        <dbReference type="Proteomes" id="UP000028411"/>
    </source>
</evidence>